<evidence type="ECO:0000256" key="2">
    <source>
        <dbReference type="ARBA" id="ARBA00022692"/>
    </source>
</evidence>
<dbReference type="SUPFAM" id="SSF81321">
    <property type="entry name" value="Family A G protein-coupled receptor-like"/>
    <property type="match status" value="1"/>
</dbReference>
<keyword evidence="3 8" id="KW-1133">Transmembrane helix</keyword>
<feature type="domain" description="G-protein coupled receptors family 1 profile" evidence="9">
    <location>
        <begin position="32"/>
        <end position="308"/>
    </location>
</feature>
<dbReference type="EMBL" id="CAJNOI010000038">
    <property type="protein sequence ID" value="CAF0905044.1"/>
    <property type="molecule type" value="Genomic_DNA"/>
</dbReference>
<comment type="subcellular location">
    <subcellularLocation>
        <location evidence="1">Membrane</location>
        <topology evidence="1">Multi-pass membrane protein</topology>
    </subcellularLocation>
</comment>
<dbReference type="Proteomes" id="UP000663877">
    <property type="component" value="Unassembled WGS sequence"/>
</dbReference>
<dbReference type="GO" id="GO:0004930">
    <property type="term" value="F:G protein-coupled receptor activity"/>
    <property type="evidence" value="ECO:0007669"/>
    <property type="project" value="UniProtKB-KW"/>
</dbReference>
<dbReference type="GO" id="GO:0005886">
    <property type="term" value="C:plasma membrane"/>
    <property type="evidence" value="ECO:0007669"/>
    <property type="project" value="TreeGrafter"/>
</dbReference>
<feature type="transmembrane region" description="Helical" evidence="8">
    <location>
        <begin position="133"/>
        <end position="153"/>
    </location>
</feature>
<gene>
    <name evidence="10" type="ORF">BJG266_LOCUS10685</name>
    <name evidence="11" type="ORF">QVE165_LOCUS17341</name>
</gene>
<dbReference type="OrthoDB" id="10003005at2759"/>
<feature type="transmembrane region" description="Helical" evidence="8">
    <location>
        <begin position="93"/>
        <end position="112"/>
    </location>
</feature>
<evidence type="ECO:0000313" key="12">
    <source>
        <dbReference type="Proteomes" id="UP000663832"/>
    </source>
</evidence>
<dbReference type="InterPro" id="IPR017452">
    <property type="entry name" value="GPCR_Rhodpsn_7TM"/>
</dbReference>
<feature type="transmembrane region" description="Helical" evidence="8">
    <location>
        <begin position="52"/>
        <end position="73"/>
    </location>
</feature>
<proteinExistence type="predicted"/>
<keyword evidence="7" id="KW-0807">Transducer</keyword>
<evidence type="ECO:0000313" key="10">
    <source>
        <dbReference type="EMBL" id="CAF0905044.1"/>
    </source>
</evidence>
<evidence type="ECO:0000313" key="13">
    <source>
        <dbReference type="Proteomes" id="UP000663877"/>
    </source>
</evidence>
<dbReference type="Gene3D" id="1.20.1070.10">
    <property type="entry name" value="Rhodopsin 7-helix transmembrane proteins"/>
    <property type="match status" value="1"/>
</dbReference>
<organism evidence="10 13">
    <name type="scientific">Adineta steineri</name>
    <dbReference type="NCBI Taxonomy" id="433720"/>
    <lineage>
        <taxon>Eukaryota</taxon>
        <taxon>Metazoa</taxon>
        <taxon>Spiralia</taxon>
        <taxon>Gnathifera</taxon>
        <taxon>Rotifera</taxon>
        <taxon>Eurotatoria</taxon>
        <taxon>Bdelloidea</taxon>
        <taxon>Adinetida</taxon>
        <taxon>Adinetidae</taxon>
        <taxon>Adineta</taxon>
    </lineage>
</organism>
<feature type="transmembrane region" description="Helical" evidence="8">
    <location>
        <begin position="288"/>
        <end position="311"/>
    </location>
</feature>
<dbReference type="PANTHER" id="PTHR24243">
    <property type="entry name" value="G-PROTEIN COUPLED RECEPTOR"/>
    <property type="match status" value="1"/>
</dbReference>
<dbReference type="Proteomes" id="UP000663832">
    <property type="component" value="Unassembled WGS sequence"/>
</dbReference>
<accession>A0A813ZWD5</accession>
<feature type="transmembrane region" description="Helical" evidence="8">
    <location>
        <begin position="20"/>
        <end position="40"/>
    </location>
</feature>
<sequence length="327" mass="37432">MLDIDISEILDHISTQVNRYFSTFIFLFGTIGNLLNCLVLSQPSLRSNPCAFYFLISSIANIISITCGLPSRILSGWNMDITNTNAFLCKIRAFMMFVSRSIAFWLVAFAAIDRCLLSSNQCQRRQFSSLKNAQQGTIVIIILSLCLYCQVLYCYDANMISAPLHCYGKTVTCRLVTDLTYALVTILCPLLIMCIFGLMTLSNIRRIHSHRLSQSELIETSENNRKKLKSTNLQTRKRKRIDRHLRHVLFIQIIFSTILTIPQGIEKLYTTLTMNQMKSSLNITIDKFIYNFVLLLTYLASGMPFYIYTLCGGNTFRNGLMELFKTK</sequence>
<dbReference type="Pfam" id="PF00001">
    <property type="entry name" value="7tm_1"/>
    <property type="match status" value="1"/>
</dbReference>
<evidence type="ECO:0000256" key="5">
    <source>
        <dbReference type="ARBA" id="ARBA00023136"/>
    </source>
</evidence>
<comment type="caution">
    <text evidence="10">The sequence shown here is derived from an EMBL/GenBank/DDBJ whole genome shotgun (WGS) entry which is preliminary data.</text>
</comment>
<protein>
    <recommendedName>
        <fullName evidence="9">G-protein coupled receptors family 1 profile domain-containing protein</fullName>
    </recommendedName>
</protein>
<dbReference type="EMBL" id="CAJNOM010000100">
    <property type="protein sequence ID" value="CAF1046016.1"/>
    <property type="molecule type" value="Genomic_DNA"/>
</dbReference>
<evidence type="ECO:0000259" key="9">
    <source>
        <dbReference type="PROSITE" id="PS50262"/>
    </source>
</evidence>
<evidence type="ECO:0000313" key="11">
    <source>
        <dbReference type="EMBL" id="CAF1046016.1"/>
    </source>
</evidence>
<evidence type="ECO:0000256" key="7">
    <source>
        <dbReference type="ARBA" id="ARBA00023224"/>
    </source>
</evidence>
<evidence type="ECO:0000256" key="6">
    <source>
        <dbReference type="ARBA" id="ARBA00023170"/>
    </source>
</evidence>
<keyword evidence="4" id="KW-0297">G-protein coupled receptor</keyword>
<evidence type="ECO:0000256" key="4">
    <source>
        <dbReference type="ARBA" id="ARBA00023040"/>
    </source>
</evidence>
<evidence type="ECO:0000256" key="3">
    <source>
        <dbReference type="ARBA" id="ARBA00022989"/>
    </source>
</evidence>
<evidence type="ECO:0000256" key="1">
    <source>
        <dbReference type="ARBA" id="ARBA00004141"/>
    </source>
</evidence>
<keyword evidence="2 8" id="KW-0812">Transmembrane</keyword>
<keyword evidence="5 8" id="KW-0472">Membrane</keyword>
<dbReference type="PROSITE" id="PS50262">
    <property type="entry name" value="G_PROTEIN_RECEP_F1_2"/>
    <property type="match status" value="1"/>
</dbReference>
<keyword evidence="6" id="KW-0675">Receptor</keyword>
<evidence type="ECO:0000256" key="8">
    <source>
        <dbReference type="SAM" id="Phobius"/>
    </source>
</evidence>
<keyword evidence="12" id="KW-1185">Reference proteome</keyword>
<feature type="transmembrane region" description="Helical" evidence="8">
    <location>
        <begin position="179"/>
        <end position="201"/>
    </location>
</feature>
<reference evidence="10" key="1">
    <citation type="submission" date="2021-02" db="EMBL/GenBank/DDBJ databases">
        <authorList>
            <person name="Nowell W R."/>
        </authorList>
    </citation>
    <scope>NUCLEOTIDE SEQUENCE</scope>
</reference>
<feature type="transmembrane region" description="Helical" evidence="8">
    <location>
        <begin position="245"/>
        <end position="265"/>
    </location>
</feature>
<dbReference type="InterPro" id="IPR000276">
    <property type="entry name" value="GPCR_Rhodpsn"/>
</dbReference>
<dbReference type="AlphaFoldDB" id="A0A813ZWD5"/>
<dbReference type="PANTHER" id="PTHR24243:SF230">
    <property type="entry name" value="G-PROTEIN COUPLED RECEPTORS FAMILY 1 PROFILE DOMAIN-CONTAINING PROTEIN"/>
    <property type="match status" value="1"/>
</dbReference>
<name>A0A813ZWD5_9BILA</name>